<evidence type="ECO:0000256" key="2">
    <source>
        <dbReference type="ARBA" id="ARBA00022840"/>
    </source>
</evidence>
<dbReference type="AlphaFoldDB" id="A0A2I0JLD8"/>
<organism evidence="4 5">
    <name type="scientific">Punica granatum</name>
    <name type="common">Pomegranate</name>
    <dbReference type="NCBI Taxonomy" id="22663"/>
    <lineage>
        <taxon>Eukaryota</taxon>
        <taxon>Viridiplantae</taxon>
        <taxon>Streptophyta</taxon>
        <taxon>Embryophyta</taxon>
        <taxon>Tracheophyta</taxon>
        <taxon>Spermatophyta</taxon>
        <taxon>Magnoliopsida</taxon>
        <taxon>eudicotyledons</taxon>
        <taxon>Gunneridae</taxon>
        <taxon>Pentapetalae</taxon>
        <taxon>rosids</taxon>
        <taxon>malvids</taxon>
        <taxon>Myrtales</taxon>
        <taxon>Lythraceae</taxon>
        <taxon>Punica</taxon>
    </lineage>
</organism>
<keyword evidence="5" id="KW-1185">Reference proteome</keyword>
<sequence>MLLLAYHYMPNGSLDARIFCMSEKAALGWNLRYKILSDISLTKPMPTLTGTYVELNCVQAWNLTVENLTKDSKLGIILALGIRVPAALVILGVGWWGVAMHRRRVATNDQNILGALKSLTGTPREFSFKELKKATNNFDDK</sequence>
<protein>
    <submittedName>
        <fullName evidence="4">Uncharacterized protein</fullName>
    </submittedName>
</protein>
<evidence type="ECO:0000313" key="5">
    <source>
        <dbReference type="Proteomes" id="UP000233551"/>
    </source>
</evidence>
<keyword evidence="3" id="KW-1133">Transmembrane helix</keyword>
<keyword evidence="1" id="KW-0547">Nucleotide-binding</keyword>
<keyword evidence="3" id="KW-0812">Transmembrane</keyword>
<keyword evidence="2" id="KW-0067">ATP-binding</keyword>
<dbReference type="PANTHER" id="PTHR27007">
    <property type="match status" value="1"/>
</dbReference>
<comment type="caution">
    <text evidence="4">The sequence shown here is derived from an EMBL/GenBank/DDBJ whole genome shotgun (WGS) entry which is preliminary data.</text>
</comment>
<gene>
    <name evidence="4" type="ORF">CRG98_022593</name>
</gene>
<dbReference type="STRING" id="22663.A0A2I0JLD8"/>
<feature type="transmembrane region" description="Helical" evidence="3">
    <location>
        <begin position="74"/>
        <end position="98"/>
    </location>
</feature>
<keyword evidence="3" id="KW-0472">Membrane</keyword>
<evidence type="ECO:0000313" key="4">
    <source>
        <dbReference type="EMBL" id="PKI57089.1"/>
    </source>
</evidence>
<accession>A0A2I0JLD8</accession>
<evidence type="ECO:0000256" key="3">
    <source>
        <dbReference type="SAM" id="Phobius"/>
    </source>
</evidence>
<dbReference type="InterPro" id="IPR050528">
    <property type="entry name" value="L-type_Lectin-RKs"/>
</dbReference>
<evidence type="ECO:0000256" key="1">
    <source>
        <dbReference type="ARBA" id="ARBA00022741"/>
    </source>
</evidence>
<dbReference type="GO" id="GO:0005524">
    <property type="term" value="F:ATP binding"/>
    <property type="evidence" value="ECO:0007669"/>
    <property type="project" value="UniProtKB-KW"/>
</dbReference>
<dbReference type="Proteomes" id="UP000233551">
    <property type="component" value="Unassembled WGS sequence"/>
</dbReference>
<proteinExistence type="predicted"/>
<name>A0A2I0JLD8_PUNGR</name>
<reference evidence="4 5" key="1">
    <citation type="submission" date="2017-11" db="EMBL/GenBank/DDBJ databases">
        <title>De-novo sequencing of pomegranate (Punica granatum L.) genome.</title>
        <authorList>
            <person name="Akparov Z."/>
            <person name="Amiraslanov A."/>
            <person name="Hajiyeva S."/>
            <person name="Abbasov M."/>
            <person name="Kaur K."/>
            <person name="Hamwieh A."/>
            <person name="Solovyev V."/>
            <person name="Salamov A."/>
            <person name="Braich B."/>
            <person name="Kosarev P."/>
            <person name="Mahmoud A."/>
            <person name="Hajiyev E."/>
            <person name="Babayeva S."/>
            <person name="Izzatullayeva V."/>
            <person name="Mammadov A."/>
            <person name="Mammadov A."/>
            <person name="Sharifova S."/>
            <person name="Ojaghi J."/>
            <person name="Eynullazada K."/>
            <person name="Bayramov B."/>
            <person name="Abdulazimova A."/>
            <person name="Shahmuradov I."/>
        </authorList>
    </citation>
    <scope>NUCLEOTIDE SEQUENCE [LARGE SCALE GENOMIC DNA]</scope>
    <source>
        <strain evidence="5">cv. AG2017</strain>
        <tissue evidence="4">Leaf</tissue>
    </source>
</reference>
<dbReference type="EMBL" id="PGOL01001537">
    <property type="protein sequence ID" value="PKI57089.1"/>
    <property type="molecule type" value="Genomic_DNA"/>
</dbReference>